<evidence type="ECO:0000313" key="4">
    <source>
        <dbReference type="Proteomes" id="UP001145021"/>
    </source>
</evidence>
<feature type="domain" description="Starter acyltransferase (SAT)" evidence="2">
    <location>
        <begin position="100"/>
        <end position="283"/>
    </location>
</feature>
<dbReference type="SUPFAM" id="SSF55048">
    <property type="entry name" value="Probable ACP-binding domain of malonyl-CoA ACP transacylase"/>
    <property type="match status" value="1"/>
</dbReference>
<dbReference type="PANTHER" id="PTHR10982:SF21">
    <property type="entry name" value="FATTY ACID SYNTHASE SUBUNIT BETA"/>
    <property type="match status" value="1"/>
</dbReference>
<sequence length="476" mass="51362">TVLSEVQALADSFANAASIAENAMCTPQSALFASSNASASLMAVFGGNTGTTQYLDQAIWLVDVYGLLVLDFMVQMSKFTDAESKDECFVDVYADGLAIHKWIVDRDSAPEQEYLSSTPVSMPLIGLVQLMQLMVLYKTLGVSPGELAIATGHSQGIVSAVFLSTLTDDEESFISGSKKALGLLMLVGALPHLALPYFRLFEHGSNGLASSTNVQATPMVSVQGLNKQQLSKIIDDFNCKQPSANHFVQLAVANTVDQIIVAGQIEQAAKFARFAKSQSAAADQDQSKLLLALCKPVINIDYLGMTMPYHCDLLQDSAEDIVDIALQKGWTFDASDMQIAVRSNDNGHDICSESDLTRYLIESVCILPVDWPYAVNAPSITHAVYFGFDGLHGFAQFTYNNIEGRGIPVICAGVSAKNSRLPYLGTNVDLYCSNLANVTTAPNWLADFGPKLVCLASNNAVHINTKMHRIFGMPTV</sequence>
<proteinExistence type="predicted"/>
<dbReference type="EC" id="2.3.1.86" evidence="3"/>
<dbReference type="InterPro" id="IPR050830">
    <property type="entry name" value="Fungal_FAS"/>
</dbReference>
<evidence type="ECO:0000256" key="1">
    <source>
        <dbReference type="ARBA" id="ARBA00022679"/>
    </source>
</evidence>
<keyword evidence="3" id="KW-0012">Acyltransferase</keyword>
<keyword evidence="1 3" id="KW-0808">Transferase</keyword>
<feature type="non-terminal residue" evidence="3">
    <location>
        <position position="476"/>
    </location>
</feature>
<reference evidence="3" key="1">
    <citation type="submission" date="2022-07" db="EMBL/GenBank/DDBJ databases">
        <title>Phylogenomic reconstructions and comparative analyses of Kickxellomycotina fungi.</title>
        <authorList>
            <person name="Reynolds N.K."/>
            <person name="Stajich J.E."/>
            <person name="Barry K."/>
            <person name="Grigoriev I.V."/>
            <person name="Crous P."/>
            <person name="Smith M.E."/>
        </authorList>
    </citation>
    <scope>NUCLEOTIDE SEQUENCE</scope>
    <source>
        <strain evidence="3">NBRC 105413</strain>
    </source>
</reference>
<dbReference type="PANTHER" id="PTHR10982">
    <property type="entry name" value="MALONYL COA-ACYL CARRIER PROTEIN TRANSACYLASE"/>
    <property type="match status" value="1"/>
</dbReference>
<dbReference type="Gene3D" id="3.40.366.10">
    <property type="entry name" value="Malonyl-Coenzyme A Acyl Carrier Protein, domain 2"/>
    <property type="match status" value="2"/>
</dbReference>
<evidence type="ECO:0000259" key="2">
    <source>
        <dbReference type="Pfam" id="PF16073"/>
    </source>
</evidence>
<dbReference type="InterPro" id="IPR032088">
    <property type="entry name" value="SAT"/>
</dbReference>
<dbReference type="InterPro" id="IPR016036">
    <property type="entry name" value="Malonyl_transacylase_ACP-bd"/>
</dbReference>
<dbReference type="Pfam" id="PF16073">
    <property type="entry name" value="SAT"/>
    <property type="match status" value="1"/>
</dbReference>
<dbReference type="EMBL" id="JANBOH010000561">
    <property type="protein sequence ID" value="KAJ1641897.1"/>
    <property type="molecule type" value="Genomic_DNA"/>
</dbReference>
<dbReference type="SUPFAM" id="SSF52151">
    <property type="entry name" value="FabD/lysophospholipase-like"/>
    <property type="match status" value="1"/>
</dbReference>
<protein>
    <submittedName>
        <fullName evidence="3">Fatty acid synthase alpha subunit Lsd1</fullName>
        <ecNumber evidence="3">2.3.1.86</ecNumber>
    </submittedName>
</protein>
<comment type="caution">
    <text evidence="3">The sequence shown here is derived from an EMBL/GenBank/DDBJ whole genome shotgun (WGS) entry which is preliminary data.</text>
</comment>
<dbReference type="InterPro" id="IPR001227">
    <property type="entry name" value="Ac_transferase_dom_sf"/>
</dbReference>
<name>A0A9W7XFR8_9FUNG</name>
<keyword evidence="4" id="KW-1185">Reference proteome</keyword>
<accession>A0A9W7XFR8</accession>
<evidence type="ECO:0000313" key="3">
    <source>
        <dbReference type="EMBL" id="KAJ1641897.1"/>
    </source>
</evidence>
<dbReference type="InterPro" id="IPR016035">
    <property type="entry name" value="Acyl_Trfase/lysoPLipase"/>
</dbReference>
<organism evidence="3 4">
    <name type="scientific">Coemansia asiatica</name>
    <dbReference type="NCBI Taxonomy" id="1052880"/>
    <lineage>
        <taxon>Eukaryota</taxon>
        <taxon>Fungi</taxon>
        <taxon>Fungi incertae sedis</taxon>
        <taxon>Zoopagomycota</taxon>
        <taxon>Kickxellomycotina</taxon>
        <taxon>Kickxellomycetes</taxon>
        <taxon>Kickxellales</taxon>
        <taxon>Kickxellaceae</taxon>
        <taxon>Coemansia</taxon>
    </lineage>
</organism>
<gene>
    <name evidence="3" type="primary">fas2_9</name>
    <name evidence="3" type="ORF">LPJ64_006198</name>
</gene>
<dbReference type="Gene3D" id="3.30.70.3320">
    <property type="match status" value="1"/>
</dbReference>
<dbReference type="Proteomes" id="UP001145021">
    <property type="component" value="Unassembled WGS sequence"/>
</dbReference>
<dbReference type="AlphaFoldDB" id="A0A9W7XFR8"/>
<dbReference type="GO" id="GO:0004321">
    <property type="term" value="F:fatty-acyl-CoA synthase activity"/>
    <property type="evidence" value="ECO:0007669"/>
    <property type="project" value="UniProtKB-EC"/>
</dbReference>